<dbReference type="OrthoDB" id="9771846at2"/>
<comment type="similarity">
    <text evidence="1">Belongs to the glycosyltransferase 2 family.</text>
</comment>
<keyword evidence="7" id="KW-1185">Reference proteome</keyword>
<dbReference type="EMBL" id="CP001339">
    <property type="protein sequence ID" value="ACL73434.1"/>
    <property type="molecule type" value="Genomic_DNA"/>
</dbReference>
<name>B8GV88_THISH</name>
<dbReference type="InterPro" id="IPR029044">
    <property type="entry name" value="Nucleotide-diphossugar_trans"/>
</dbReference>
<reference evidence="6 7" key="1">
    <citation type="journal article" date="2011" name="Stand. Genomic Sci.">
        <title>Complete genome sequence of 'Thioalkalivibrio sulfidophilus' HL-EbGr7.</title>
        <authorList>
            <person name="Muyzer G."/>
            <person name="Sorokin D.Y."/>
            <person name="Mavromatis K."/>
            <person name="Lapidus A."/>
            <person name="Clum A."/>
            <person name="Ivanova N."/>
            <person name="Pati A."/>
            <person name="d'Haeseleer P."/>
            <person name="Woyke T."/>
            <person name="Kyrpides N.C."/>
        </authorList>
    </citation>
    <scope>NUCLEOTIDE SEQUENCE [LARGE SCALE GENOMIC DNA]</scope>
    <source>
        <strain evidence="6 7">HL-EbGR7</strain>
    </source>
</reference>
<keyword evidence="4" id="KW-0472">Membrane</keyword>
<dbReference type="Proteomes" id="UP000002383">
    <property type="component" value="Chromosome"/>
</dbReference>
<dbReference type="AlphaFoldDB" id="B8GV88"/>
<gene>
    <name evidence="6" type="ordered locus">Tgr7_2355</name>
</gene>
<dbReference type="KEGG" id="tgr:Tgr7_2355"/>
<keyword evidence="4" id="KW-0812">Transmembrane</keyword>
<feature type="domain" description="Glycosyltransferase 2-like" evidence="5">
    <location>
        <begin position="5"/>
        <end position="174"/>
    </location>
</feature>
<evidence type="ECO:0000256" key="3">
    <source>
        <dbReference type="ARBA" id="ARBA00022679"/>
    </source>
</evidence>
<proteinExistence type="inferred from homology"/>
<keyword evidence="2" id="KW-0328">Glycosyltransferase</keyword>
<dbReference type="eggNOG" id="COG1216">
    <property type="taxonomic scope" value="Bacteria"/>
</dbReference>
<dbReference type="Pfam" id="PF00535">
    <property type="entry name" value="Glycos_transf_2"/>
    <property type="match status" value="1"/>
</dbReference>
<dbReference type="InterPro" id="IPR001173">
    <property type="entry name" value="Glyco_trans_2-like"/>
</dbReference>
<dbReference type="PANTHER" id="PTHR43179">
    <property type="entry name" value="RHAMNOSYLTRANSFERASE WBBL"/>
    <property type="match status" value="1"/>
</dbReference>
<dbReference type="PANTHER" id="PTHR43179:SF12">
    <property type="entry name" value="GALACTOFURANOSYLTRANSFERASE GLFT2"/>
    <property type="match status" value="1"/>
</dbReference>
<keyword evidence="3 6" id="KW-0808">Transferase</keyword>
<evidence type="ECO:0000313" key="7">
    <source>
        <dbReference type="Proteomes" id="UP000002383"/>
    </source>
</evidence>
<accession>B8GV88</accession>
<protein>
    <submittedName>
        <fullName evidence="6">Glycosyltransferase</fullName>
    </submittedName>
</protein>
<organism evidence="6 7">
    <name type="scientific">Thioalkalivibrio sulfidiphilus (strain HL-EbGR7)</name>
    <dbReference type="NCBI Taxonomy" id="396588"/>
    <lineage>
        <taxon>Bacteria</taxon>
        <taxon>Pseudomonadati</taxon>
        <taxon>Pseudomonadota</taxon>
        <taxon>Gammaproteobacteria</taxon>
        <taxon>Chromatiales</taxon>
        <taxon>Ectothiorhodospiraceae</taxon>
        <taxon>Thioalkalivibrio</taxon>
    </lineage>
</organism>
<sequence length="320" mass="36184">MRIGVIIVNYNSGALLRKCLEHVSRQTVSPSRVLVLDNASHDGSLVGVEGILPSLQVVRMDHNVGFAKANNIAADMLADCDWIALLNPDAFPEKKWLQTLMRATVQYPAHDSFASKMLSEQDATIIDGAGDSYKVDGRVWPRFQGMPADVYGLKEEEVFSPCGGAALIRRRVFLDLGGFDVNYFCYHEDVDFGFRMRLRGCRCMYIPNAIVRHVGSASSGKGSDFSVYYAHRNMVWTYVKNMPGRYFWYYLPFHVFVNFASIVLFVMRGRGKVILKAKTDALKSLPVMLSQRRNVQLCRCVNAADIIRAMSPIKYPWRMN</sequence>
<dbReference type="CDD" id="cd04186">
    <property type="entry name" value="GT_2_like_c"/>
    <property type="match status" value="1"/>
</dbReference>
<keyword evidence="4" id="KW-1133">Transmembrane helix</keyword>
<evidence type="ECO:0000256" key="2">
    <source>
        <dbReference type="ARBA" id="ARBA00022676"/>
    </source>
</evidence>
<evidence type="ECO:0000256" key="4">
    <source>
        <dbReference type="SAM" id="Phobius"/>
    </source>
</evidence>
<evidence type="ECO:0000313" key="6">
    <source>
        <dbReference type="EMBL" id="ACL73434.1"/>
    </source>
</evidence>
<dbReference type="STRING" id="396588.Tgr7_2355"/>
<dbReference type="Gene3D" id="3.90.550.10">
    <property type="entry name" value="Spore Coat Polysaccharide Biosynthesis Protein SpsA, Chain A"/>
    <property type="match status" value="1"/>
</dbReference>
<feature type="transmembrane region" description="Helical" evidence="4">
    <location>
        <begin position="247"/>
        <end position="267"/>
    </location>
</feature>
<dbReference type="CAZy" id="GT2">
    <property type="family name" value="Glycosyltransferase Family 2"/>
</dbReference>
<evidence type="ECO:0000259" key="5">
    <source>
        <dbReference type="Pfam" id="PF00535"/>
    </source>
</evidence>
<dbReference type="HOGENOM" id="CLU_023845_4_0_6"/>
<evidence type="ECO:0000256" key="1">
    <source>
        <dbReference type="ARBA" id="ARBA00006739"/>
    </source>
</evidence>
<dbReference type="GO" id="GO:0016757">
    <property type="term" value="F:glycosyltransferase activity"/>
    <property type="evidence" value="ECO:0007669"/>
    <property type="project" value="UniProtKB-KW"/>
</dbReference>
<dbReference type="RefSeq" id="WP_012638909.1">
    <property type="nucleotide sequence ID" value="NC_011901.1"/>
</dbReference>
<dbReference type="SUPFAM" id="SSF53448">
    <property type="entry name" value="Nucleotide-diphospho-sugar transferases"/>
    <property type="match status" value="1"/>
</dbReference>